<comment type="caution">
    <text evidence="3">The sequence shown here is derived from an EMBL/GenBank/DDBJ whole genome shotgun (WGS) entry which is preliminary data.</text>
</comment>
<evidence type="ECO:0000313" key="4">
    <source>
        <dbReference type="Proteomes" id="UP000621560"/>
    </source>
</evidence>
<dbReference type="SMART" id="SM00347">
    <property type="entry name" value="HTH_MARR"/>
    <property type="match status" value="1"/>
</dbReference>
<feature type="domain" description="HTH marR-type" evidence="2">
    <location>
        <begin position="17"/>
        <end position="150"/>
    </location>
</feature>
<name>A0A927GUA0_9BACL</name>
<evidence type="ECO:0000313" key="3">
    <source>
        <dbReference type="EMBL" id="MBD2848131.1"/>
    </source>
</evidence>
<accession>A0A927GUA0</accession>
<dbReference type="GO" id="GO:0006950">
    <property type="term" value="P:response to stress"/>
    <property type="evidence" value="ECO:0007669"/>
    <property type="project" value="TreeGrafter"/>
</dbReference>
<dbReference type="PRINTS" id="PR00598">
    <property type="entry name" value="HTHMARR"/>
</dbReference>
<organism evidence="3 4">
    <name type="scientific">Paenibacillus sabuli</name>
    <dbReference type="NCBI Taxonomy" id="2772509"/>
    <lineage>
        <taxon>Bacteria</taxon>
        <taxon>Bacillati</taxon>
        <taxon>Bacillota</taxon>
        <taxon>Bacilli</taxon>
        <taxon>Bacillales</taxon>
        <taxon>Paenibacillaceae</taxon>
        <taxon>Paenibacillus</taxon>
    </lineage>
</organism>
<dbReference type="InterPro" id="IPR039422">
    <property type="entry name" value="MarR/SlyA-like"/>
</dbReference>
<sequence>MDSVDTLESYVHELPLPNQVFFALVEATARLVEVSDKYWQSKGIHGARVRILVEIMKSGGSMLPSVLAQRIGVTKSNITLLLQPLEQDGLVLRGSDPQDGRKSIISITAAGRELLLHHLPDNRTLVAERMQALDEQELHQLMGLLTKLKRR</sequence>
<dbReference type="InterPro" id="IPR036390">
    <property type="entry name" value="WH_DNA-bd_sf"/>
</dbReference>
<dbReference type="Pfam" id="PF12802">
    <property type="entry name" value="MarR_2"/>
    <property type="match status" value="1"/>
</dbReference>
<dbReference type="InterPro" id="IPR000835">
    <property type="entry name" value="HTH_MarR-typ"/>
</dbReference>
<evidence type="ECO:0000259" key="2">
    <source>
        <dbReference type="PROSITE" id="PS50995"/>
    </source>
</evidence>
<reference evidence="3" key="1">
    <citation type="submission" date="2020-09" db="EMBL/GenBank/DDBJ databases">
        <title>A novel bacterium of genus Paenibacillus, isolated from South China Sea.</title>
        <authorList>
            <person name="Huang H."/>
            <person name="Mo K."/>
            <person name="Hu Y."/>
        </authorList>
    </citation>
    <scope>NUCLEOTIDE SEQUENCE</scope>
    <source>
        <strain evidence="3">IB182496</strain>
    </source>
</reference>
<dbReference type="PANTHER" id="PTHR33164">
    <property type="entry name" value="TRANSCRIPTIONAL REGULATOR, MARR FAMILY"/>
    <property type="match status" value="1"/>
</dbReference>
<dbReference type="Gene3D" id="1.10.10.10">
    <property type="entry name" value="Winged helix-like DNA-binding domain superfamily/Winged helix DNA-binding domain"/>
    <property type="match status" value="1"/>
</dbReference>
<keyword evidence="4" id="KW-1185">Reference proteome</keyword>
<dbReference type="Proteomes" id="UP000621560">
    <property type="component" value="Unassembled WGS sequence"/>
</dbReference>
<dbReference type="PROSITE" id="PS50995">
    <property type="entry name" value="HTH_MARR_2"/>
    <property type="match status" value="1"/>
</dbReference>
<dbReference type="SUPFAM" id="SSF46785">
    <property type="entry name" value="Winged helix' DNA-binding domain"/>
    <property type="match status" value="1"/>
</dbReference>
<dbReference type="RefSeq" id="WP_190921230.1">
    <property type="nucleotide sequence ID" value="NZ_JACXIZ010000054.1"/>
</dbReference>
<dbReference type="GO" id="GO:0003700">
    <property type="term" value="F:DNA-binding transcription factor activity"/>
    <property type="evidence" value="ECO:0007669"/>
    <property type="project" value="InterPro"/>
</dbReference>
<dbReference type="GO" id="GO:0003677">
    <property type="term" value="F:DNA binding"/>
    <property type="evidence" value="ECO:0007669"/>
    <property type="project" value="UniProtKB-KW"/>
</dbReference>
<keyword evidence="1" id="KW-0238">DNA-binding</keyword>
<gene>
    <name evidence="3" type="ORF">IDH44_23280</name>
</gene>
<evidence type="ECO:0000256" key="1">
    <source>
        <dbReference type="ARBA" id="ARBA00023125"/>
    </source>
</evidence>
<dbReference type="InterPro" id="IPR036388">
    <property type="entry name" value="WH-like_DNA-bd_sf"/>
</dbReference>
<dbReference type="PANTHER" id="PTHR33164:SF43">
    <property type="entry name" value="HTH-TYPE TRANSCRIPTIONAL REPRESSOR YETL"/>
    <property type="match status" value="1"/>
</dbReference>
<dbReference type="EMBL" id="JACXIZ010000054">
    <property type="protein sequence ID" value="MBD2848131.1"/>
    <property type="molecule type" value="Genomic_DNA"/>
</dbReference>
<proteinExistence type="predicted"/>
<protein>
    <submittedName>
        <fullName evidence="3">MarR family transcriptional regulator</fullName>
    </submittedName>
</protein>
<dbReference type="AlphaFoldDB" id="A0A927GUA0"/>